<evidence type="ECO:0000259" key="6">
    <source>
        <dbReference type="Pfam" id="PF04055"/>
    </source>
</evidence>
<evidence type="ECO:0000313" key="7">
    <source>
        <dbReference type="EMBL" id="CAD7287183.1"/>
    </source>
</evidence>
<dbReference type="EMBL" id="CAJHOE010000001">
    <property type="protein sequence ID" value="CAD7287183.1"/>
    <property type="molecule type" value="Genomic_DNA"/>
</dbReference>
<dbReference type="SUPFAM" id="SSF102114">
    <property type="entry name" value="Radical SAM enzymes"/>
    <property type="match status" value="1"/>
</dbReference>
<evidence type="ECO:0000256" key="5">
    <source>
        <dbReference type="ARBA" id="ARBA00023014"/>
    </source>
</evidence>
<name>A0ABN7K710_9BACT</name>
<dbReference type="SFLD" id="SFLDG01060">
    <property type="entry name" value="BATS_domain_containing"/>
    <property type="match status" value="1"/>
</dbReference>
<keyword evidence="3" id="KW-0479">Metal-binding</keyword>
<evidence type="ECO:0000256" key="2">
    <source>
        <dbReference type="ARBA" id="ARBA00022691"/>
    </source>
</evidence>
<dbReference type="GO" id="GO:0036355">
    <property type="term" value="F:2-iminoacetate synthase activity"/>
    <property type="evidence" value="ECO:0007669"/>
    <property type="project" value="UniProtKB-EC"/>
</dbReference>
<evidence type="ECO:0000256" key="1">
    <source>
        <dbReference type="ARBA" id="ARBA00001966"/>
    </source>
</evidence>
<proteinExistence type="predicted"/>
<protein>
    <submittedName>
        <fullName evidence="7">2-iminoacetate synthase</fullName>
        <ecNumber evidence="7">4.1.99.19</ecNumber>
    </submittedName>
</protein>
<keyword evidence="2" id="KW-0949">S-adenosyl-L-methionine</keyword>
<evidence type="ECO:0000256" key="4">
    <source>
        <dbReference type="ARBA" id="ARBA00023004"/>
    </source>
</evidence>
<keyword evidence="4" id="KW-0408">Iron</keyword>
<evidence type="ECO:0000256" key="3">
    <source>
        <dbReference type="ARBA" id="ARBA00022723"/>
    </source>
</evidence>
<evidence type="ECO:0000313" key="8">
    <source>
        <dbReference type="Proteomes" id="UP000789359"/>
    </source>
</evidence>
<gene>
    <name evidence="7" type="primary">thiH_1</name>
    <name evidence="7" type="ORF">LMG8286_00814</name>
</gene>
<accession>A0ABN7K710</accession>
<dbReference type="PANTHER" id="PTHR43583">
    <property type="entry name" value="2-IMINOACETATE SYNTHASE"/>
    <property type="match status" value="1"/>
</dbReference>
<keyword evidence="5" id="KW-0411">Iron-sulfur</keyword>
<dbReference type="InterPro" id="IPR034428">
    <property type="entry name" value="ThiH/NoCL/HydG-like"/>
</dbReference>
<dbReference type="EC" id="4.1.99.19" evidence="7"/>
<dbReference type="Gene3D" id="3.20.20.70">
    <property type="entry name" value="Aldolase class I"/>
    <property type="match status" value="1"/>
</dbReference>
<dbReference type="CDD" id="cd01335">
    <property type="entry name" value="Radical_SAM"/>
    <property type="match status" value="1"/>
</dbReference>
<feature type="domain" description="Radical SAM core" evidence="6">
    <location>
        <begin position="96"/>
        <end position="228"/>
    </location>
</feature>
<keyword evidence="7" id="KW-0456">Lyase</keyword>
<dbReference type="PANTHER" id="PTHR43583:SF1">
    <property type="entry name" value="2-IMINOACETATE SYNTHASE"/>
    <property type="match status" value="1"/>
</dbReference>
<dbReference type="SFLD" id="SFLDG01081">
    <property type="entry name" value="cleavage_of_the_Ca-Cb_bond_in"/>
    <property type="match status" value="1"/>
</dbReference>
<organism evidence="7 8">
    <name type="scientific">Campylobacter suis</name>
    <dbReference type="NCBI Taxonomy" id="2790657"/>
    <lineage>
        <taxon>Bacteria</taxon>
        <taxon>Pseudomonadati</taxon>
        <taxon>Campylobacterota</taxon>
        <taxon>Epsilonproteobacteria</taxon>
        <taxon>Campylobacterales</taxon>
        <taxon>Campylobacteraceae</taxon>
        <taxon>Campylobacter</taxon>
    </lineage>
</organism>
<comment type="cofactor">
    <cofactor evidence="1">
        <name>[4Fe-4S] cluster</name>
        <dbReference type="ChEBI" id="CHEBI:49883"/>
    </cofactor>
</comment>
<dbReference type="Pfam" id="PF04055">
    <property type="entry name" value="Radical_SAM"/>
    <property type="match status" value="1"/>
</dbReference>
<reference evidence="7 8" key="1">
    <citation type="submission" date="2020-11" db="EMBL/GenBank/DDBJ databases">
        <authorList>
            <person name="Peeters C."/>
        </authorList>
    </citation>
    <scope>NUCLEOTIDE SEQUENCE [LARGE SCALE GENOMIC DNA]</scope>
    <source>
        <strain evidence="7 8">LMG 8286</strain>
    </source>
</reference>
<dbReference type="SFLD" id="SFLDS00029">
    <property type="entry name" value="Radical_SAM"/>
    <property type="match status" value="1"/>
</dbReference>
<dbReference type="InterPro" id="IPR007197">
    <property type="entry name" value="rSAM"/>
</dbReference>
<sequence length="244" mass="27313">MKFSYAIDATSYHENMQDIGDEIMQKVLNERASYDPKGYTSADVARALNEERLSINGLKALLSEAGGEYTEQMAQVAKAKTRQFFGNSIELFTPLYISNYCDSNCVYCGFSARNKIARLRLKDAQIATELENIAKTGLKDVLILTGESTKKSDLTYIGEACKQASKLFSNVGVEIYPLNSDEYAYLHECGVDYVVVFQETYDTEIYAQKHLGGTKRVFSYRFNAQERALMGGMRSVGCSPAWTC</sequence>
<keyword evidence="8" id="KW-1185">Reference proteome</keyword>
<comment type="caution">
    <text evidence="7">The sequence shown here is derived from an EMBL/GenBank/DDBJ whole genome shotgun (WGS) entry which is preliminary data.</text>
</comment>
<dbReference type="Proteomes" id="UP000789359">
    <property type="component" value="Unassembled WGS sequence"/>
</dbReference>
<dbReference type="InterPro" id="IPR013785">
    <property type="entry name" value="Aldolase_TIM"/>
</dbReference>
<dbReference type="InterPro" id="IPR058240">
    <property type="entry name" value="rSAM_sf"/>
</dbReference>